<dbReference type="PANTHER" id="PTHR34224">
    <property type="entry name" value="INTERACTOR OF CONSTITUTIVE ACTIVE ROPS 2, CHLOROPLASTIC-RELATED"/>
    <property type="match status" value="1"/>
</dbReference>
<dbReference type="AlphaFoldDB" id="A0A6A5NT05"/>
<sequence length="596" mass="67973">MQNSMARTGSLEIPKKFLRTATLSTVPATLLNQDNKTSNARSLKITECRSHRSQVPERKRPSRISGLESQISQLKVDLKNLRDQLCLSESWKKQHQQDAEEYKEQLLALSVKLEESQHQLLKFTAAEEACVTETNTAKENDELWQWQKVKSSVLNPAINEIQQLKVQLEFVANCEKAQAQLAESLDLELLNLKHNLAEHLSLLENMKNQLIDCSESSQSNNLVNETLKQLEAAKGSLEILRADAAKSVQGYNSTALKLDHSRARVNSLEAMVRKLFASLVSNKCSHCANLADNFNFEKEGARMERGEDHNEIEAEFHSLKFAIEAAETKHQEQQILSTVKISNAYEFIDMIKSESTQRESELEANLKSKEDDIEELKANLMDKETELQHIMEENEKLNLKLERNMLLSSQREYELRMELKRLYECVAELKGDLMDKEKTLHNISKDNEILKSEINDKLREEIAAELEAAKGAESEARIKLGIVMEEANRNKQKAMMGAEKLEITEAANSELEAELRRVKIQCGQWRKAAEAAVAMVSDGNNGKVTERSLSLDKNYNMPLINNYLTYSEEDIEDDFHTKKNGNMLKKIAVLWKKPQK</sequence>
<accession>A0A6A5NT05</accession>
<evidence type="ECO:0000313" key="4">
    <source>
        <dbReference type="Proteomes" id="UP000447434"/>
    </source>
</evidence>
<reference evidence="4" key="1">
    <citation type="journal article" date="2020" name="Nat. Commun.">
        <title>Genome sequence of the cluster root forming white lupin.</title>
        <authorList>
            <person name="Hufnagel B."/>
            <person name="Marques A."/>
            <person name="Soriano A."/>
            <person name="Marques L."/>
            <person name="Divol F."/>
            <person name="Doumas P."/>
            <person name="Sallet E."/>
            <person name="Mancinotti D."/>
            <person name="Carrere S."/>
            <person name="Marande W."/>
            <person name="Arribat S."/>
            <person name="Keller J."/>
            <person name="Huneau C."/>
            <person name="Blein T."/>
            <person name="Aime D."/>
            <person name="Laguerre M."/>
            <person name="Taylor J."/>
            <person name="Schubert V."/>
            <person name="Nelson M."/>
            <person name="Geu-Flores F."/>
            <person name="Crespi M."/>
            <person name="Gallardo-Guerrero K."/>
            <person name="Delaux P.-M."/>
            <person name="Salse J."/>
            <person name="Berges H."/>
            <person name="Guyot R."/>
            <person name="Gouzy J."/>
            <person name="Peret B."/>
        </authorList>
    </citation>
    <scope>NUCLEOTIDE SEQUENCE [LARGE SCALE GENOMIC DNA]</scope>
    <source>
        <strain evidence="4">cv. Amiga</strain>
    </source>
</reference>
<evidence type="ECO:0000313" key="3">
    <source>
        <dbReference type="EMBL" id="KAE9600618.1"/>
    </source>
</evidence>
<evidence type="ECO:0000256" key="2">
    <source>
        <dbReference type="ARBA" id="ARBA00023054"/>
    </source>
</evidence>
<comment type="similarity">
    <text evidence="1">Belongs to the ICR family.</text>
</comment>
<dbReference type="EMBL" id="WOCE01000014">
    <property type="protein sequence ID" value="KAE9600618.1"/>
    <property type="molecule type" value="Genomic_DNA"/>
</dbReference>
<dbReference type="InterPro" id="IPR029688">
    <property type="entry name" value="ICR"/>
</dbReference>
<dbReference type="OrthoDB" id="1932291at2759"/>
<protein>
    <submittedName>
        <fullName evidence="3">Putative interactor of constitutive active ROPs</fullName>
    </submittedName>
</protein>
<comment type="caution">
    <text evidence="3">The sequence shown here is derived from an EMBL/GenBank/DDBJ whole genome shotgun (WGS) entry which is preliminary data.</text>
</comment>
<proteinExistence type="inferred from homology"/>
<gene>
    <name evidence="3" type="ORF">Lalb_Chr14g0374821</name>
</gene>
<keyword evidence="2" id="KW-0175">Coiled coil</keyword>
<organism evidence="3 4">
    <name type="scientific">Lupinus albus</name>
    <name type="common">White lupine</name>
    <name type="synonym">Lupinus termis</name>
    <dbReference type="NCBI Taxonomy" id="3870"/>
    <lineage>
        <taxon>Eukaryota</taxon>
        <taxon>Viridiplantae</taxon>
        <taxon>Streptophyta</taxon>
        <taxon>Embryophyta</taxon>
        <taxon>Tracheophyta</taxon>
        <taxon>Spermatophyta</taxon>
        <taxon>Magnoliopsida</taxon>
        <taxon>eudicotyledons</taxon>
        <taxon>Gunneridae</taxon>
        <taxon>Pentapetalae</taxon>
        <taxon>rosids</taxon>
        <taxon>fabids</taxon>
        <taxon>Fabales</taxon>
        <taxon>Fabaceae</taxon>
        <taxon>Papilionoideae</taxon>
        <taxon>50 kb inversion clade</taxon>
        <taxon>genistoids sensu lato</taxon>
        <taxon>core genistoids</taxon>
        <taxon>Genisteae</taxon>
        <taxon>Lupinus</taxon>
    </lineage>
</organism>
<dbReference type="PANTHER" id="PTHR34224:SF18">
    <property type="entry name" value="INTERACTOR OF CONSTITUTIVE ACTIVE ROPS 3"/>
    <property type="match status" value="1"/>
</dbReference>
<evidence type="ECO:0000256" key="1">
    <source>
        <dbReference type="ARBA" id="ARBA00009778"/>
    </source>
</evidence>
<keyword evidence="4" id="KW-1185">Reference proteome</keyword>
<name>A0A6A5NT05_LUPAL</name>
<dbReference type="Proteomes" id="UP000447434">
    <property type="component" value="Chromosome 14"/>
</dbReference>